<dbReference type="KEGG" id="bba:Bd3287"/>
<organism evidence="2 3">
    <name type="scientific">Bdellovibrio bacteriovorus (strain ATCC 15356 / DSM 50701 / NCIMB 9529 / HD100)</name>
    <dbReference type="NCBI Taxonomy" id="264462"/>
    <lineage>
        <taxon>Bacteria</taxon>
        <taxon>Pseudomonadati</taxon>
        <taxon>Bdellovibrionota</taxon>
        <taxon>Bdellovibrionia</taxon>
        <taxon>Bdellovibrionales</taxon>
        <taxon>Pseudobdellovibrionaceae</taxon>
        <taxon>Bdellovibrio</taxon>
    </lineage>
</organism>
<dbReference type="RefSeq" id="WP_011165636.1">
    <property type="nucleotide sequence ID" value="NC_005363.1"/>
</dbReference>
<reference evidence="2 3" key="1">
    <citation type="journal article" date="2004" name="Science">
        <title>A predator unmasked: life cycle of Bdellovibrio bacteriovorus from a genomic perspective.</title>
        <authorList>
            <person name="Rendulic S."/>
            <person name="Jagtap P."/>
            <person name="Rosinus A."/>
            <person name="Eppinger M."/>
            <person name="Baar C."/>
            <person name="Lanz C."/>
            <person name="Keller H."/>
            <person name="Lambert C."/>
            <person name="Evans K.J."/>
            <person name="Goesmann A."/>
            <person name="Meyer F."/>
            <person name="Sockett R.E."/>
            <person name="Schuster S.C."/>
        </authorList>
    </citation>
    <scope>NUCLEOTIDE SEQUENCE [LARGE SCALE GENOMIC DNA]</scope>
    <source>
        <strain evidence="3">ATCC 15356 / DSM 50701 / NCIMB 9529 / HD100</strain>
    </source>
</reference>
<proteinExistence type="predicted"/>
<dbReference type="EMBL" id="BX842655">
    <property type="protein sequence ID" value="CAE78098.1"/>
    <property type="molecule type" value="Genomic_DNA"/>
</dbReference>
<dbReference type="HOGENOM" id="CLU_1072241_0_0_7"/>
<evidence type="ECO:0000313" key="2">
    <source>
        <dbReference type="EMBL" id="CAE78098.1"/>
    </source>
</evidence>
<gene>
    <name evidence="2" type="ordered locus">Bd3287</name>
</gene>
<keyword evidence="1" id="KW-0732">Signal</keyword>
<keyword evidence="3" id="KW-1185">Reference proteome</keyword>
<sequence>MRNFFTASLLCLVVCIVGGPARAGAVEGAWVAENYISGGQGYPGLFRSWYVFAKDHVDRVISLGAHYYKVKYQIQNNDGRQWQLVNLETGLVETLTITEQNLDLQICLDDRDCAVHTRVAALPDFYFPQAPLPTVSLSAEWCVNGDCAMIEYSDYQAEQLFNRRSDFYGISYRYEAPGELEERHGIRMFVDSTSYRLENRPDRLESFSTMLSFTAIPMGGSKVAEGQTPVQRLQEGSFASLKVSGFAKDMSVRFILTQKKQGQK</sequence>
<feature type="signal peptide" evidence="1">
    <location>
        <begin position="1"/>
        <end position="23"/>
    </location>
</feature>
<name>Q6MI82_BDEBA</name>
<dbReference type="Proteomes" id="UP000008080">
    <property type="component" value="Chromosome"/>
</dbReference>
<dbReference type="AlphaFoldDB" id="Q6MI82"/>
<protein>
    <submittedName>
        <fullName evidence="2">Uncharacterized protein</fullName>
    </submittedName>
</protein>
<dbReference type="GeneID" id="93014118"/>
<evidence type="ECO:0000313" key="3">
    <source>
        <dbReference type="Proteomes" id="UP000008080"/>
    </source>
</evidence>
<evidence type="ECO:0000256" key="1">
    <source>
        <dbReference type="SAM" id="SignalP"/>
    </source>
</evidence>
<accession>Q6MI82</accession>
<feature type="chain" id="PRO_5004277546" evidence="1">
    <location>
        <begin position="24"/>
        <end position="264"/>
    </location>
</feature>
<dbReference type="STRING" id="264462.Bd3287"/>